<reference evidence="3" key="1">
    <citation type="journal article" date="2020" name="Fungal Divers.">
        <title>Resolving the Mortierellaceae phylogeny through synthesis of multi-gene phylogenetics and phylogenomics.</title>
        <authorList>
            <person name="Vandepol N."/>
            <person name="Liber J."/>
            <person name="Desiro A."/>
            <person name="Na H."/>
            <person name="Kennedy M."/>
            <person name="Barry K."/>
            <person name="Grigoriev I.V."/>
            <person name="Miller A.N."/>
            <person name="O'Donnell K."/>
            <person name="Stajich J.E."/>
            <person name="Bonito G."/>
        </authorList>
    </citation>
    <scope>NUCLEOTIDE SEQUENCE</scope>
    <source>
        <strain evidence="3">NRRL 28262</strain>
    </source>
</reference>
<organism evidence="3 4">
    <name type="scientific">Linnemannia exigua</name>
    <dbReference type="NCBI Taxonomy" id="604196"/>
    <lineage>
        <taxon>Eukaryota</taxon>
        <taxon>Fungi</taxon>
        <taxon>Fungi incertae sedis</taxon>
        <taxon>Mucoromycota</taxon>
        <taxon>Mortierellomycotina</taxon>
        <taxon>Mortierellomycetes</taxon>
        <taxon>Mortierellales</taxon>
        <taxon>Mortierellaceae</taxon>
        <taxon>Linnemannia</taxon>
    </lineage>
</organism>
<feature type="compositionally biased region" description="Low complexity" evidence="2">
    <location>
        <begin position="1"/>
        <end position="16"/>
    </location>
</feature>
<keyword evidence="4" id="KW-1185">Reference proteome</keyword>
<evidence type="ECO:0000313" key="4">
    <source>
        <dbReference type="Proteomes" id="UP001194580"/>
    </source>
</evidence>
<dbReference type="Proteomes" id="UP001194580">
    <property type="component" value="Unassembled WGS sequence"/>
</dbReference>
<accession>A0AAD4DLE1</accession>
<comment type="caution">
    <text evidence="3">The sequence shown here is derived from an EMBL/GenBank/DDBJ whole genome shotgun (WGS) entry which is preliminary data.</text>
</comment>
<evidence type="ECO:0000313" key="3">
    <source>
        <dbReference type="EMBL" id="KAG0281038.1"/>
    </source>
</evidence>
<feature type="coiled-coil region" evidence="1">
    <location>
        <begin position="398"/>
        <end position="439"/>
    </location>
</feature>
<name>A0AAD4DLE1_9FUNG</name>
<evidence type="ECO:0000256" key="2">
    <source>
        <dbReference type="SAM" id="MobiDB-lite"/>
    </source>
</evidence>
<proteinExistence type="predicted"/>
<gene>
    <name evidence="3" type="ORF">BGZ95_007238</name>
</gene>
<feature type="region of interest" description="Disordered" evidence="2">
    <location>
        <begin position="202"/>
        <end position="221"/>
    </location>
</feature>
<dbReference type="AlphaFoldDB" id="A0AAD4DLE1"/>
<feature type="region of interest" description="Disordered" evidence="2">
    <location>
        <begin position="244"/>
        <end position="275"/>
    </location>
</feature>
<dbReference type="EMBL" id="JAAAIL010000035">
    <property type="protein sequence ID" value="KAG0281038.1"/>
    <property type="molecule type" value="Genomic_DNA"/>
</dbReference>
<evidence type="ECO:0000256" key="1">
    <source>
        <dbReference type="SAM" id="Coils"/>
    </source>
</evidence>
<sequence length="457" mass="51894">MPSPAPTHASPSSSSRTSRKRQLSDVPADDNSDNNHDDNSQQIIETFGYNPNDINSIIDFVDKNIDHSLLNNNDSKKKEGKGKRAKRGFHANSFWLKAGMNEFIDWYSGQENYSKLQVVAPLHGHKKTDVHNELVAILGRLGIKWNAEQAKSNIYNTDTAFRKAAGLWRVGLTGRNDKSAKAEQLLVCPYFDKLSRVMSESAAKNPPPFRESGCRGQDNFQDNDVHVVGEVGDEVNESHLSVVEDELEENTSDPEGPSDNAEGSSTVPPHYKNGHANKRCMGDFADSTVAGLGSTMLQISNQQIQSSVRQQSNMRAREVALENRERAVVEREQALLKQEREFAIDMIKRSDDARERRMQEQEKEQAKFNALIDSREVKFDALIESRETKFQRRLVEEQKEHDRAIEGKQRRIKELEDDIKKLEEKKAAWMKDLEDRLKDNAVLKETTTKEVTRLSLC</sequence>
<protein>
    <submittedName>
        <fullName evidence="3">Uncharacterized protein</fullName>
    </submittedName>
</protein>
<keyword evidence="1" id="KW-0175">Coiled coil</keyword>
<feature type="region of interest" description="Disordered" evidence="2">
    <location>
        <begin position="1"/>
        <end position="40"/>
    </location>
</feature>